<gene>
    <name evidence="2" type="ORF">PYK22_00020</name>
</gene>
<dbReference type="InterPro" id="IPR029062">
    <property type="entry name" value="Class_I_gatase-like"/>
</dbReference>
<dbReference type="Gene3D" id="3.40.50.880">
    <property type="match status" value="1"/>
</dbReference>
<dbReference type="PANTHER" id="PTHR42695">
    <property type="entry name" value="GLUTAMINE AMIDOTRANSFERASE YLR126C-RELATED"/>
    <property type="match status" value="1"/>
</dbReference>
<dbReference type="OrthoDB" id="9813383at2"/>
<keyword evidence="3" id="KW-1185">Reference proteome</keyword>
<dbReference type="GO" id="GO:0003922">
    <property type="term" value="F:GMP synthase (glutamine-hydrolyzing) activity"/>
    <property type="evidence" value="ECO:0007669"/>
    <property type="project" value="UniProtKB-EC"/>
</dbReference>
<keyword evidence="2" id="KW-0436">Ligase</keyword>
<dbReference type="Proteomes" id="UP000031518">
    <property type="component" value="Unassembled WGS sequence"/>
</dbReference>
<dbReference type="SUPFAM" id="SSF52317">
    <property type="entry name" value="Class I glutamine amidotransferase-like"/>
    <property type="match status" value="1"/>
</dbReference>
<dbReference type="PROSITE" id="PS51273">
    <property type="entry name" value="GATASE_TYPE_1"/>
    <property type="match status" value="1"/>
</dbReference>
<sequence>MKIHYLQHVPFEDAASIKDWISKNDLRASCTRFYAGDPLPQIDDFDWLIVMGGPMNVYQEDLYPWLTEEKRLIERAIAHGKTIIGICLGGQLIADVLGARVFRNAHKEIGWFPIELTREALTLPLFDSFPQRMIAFHWHGDAFELPSGAMRLASSEACPNQAFIHGARVIALQFHLESTPQSIRALIENCADEIVAGDFVQTPEQMLAQSAACATINAALHRLLDRLRALPPSANPVRH</sequence>
<dbReference type="CDD" id="cd01741">
    <property type="entry name" value="GATase1_1"/>
    <property type="match status" value="1"/>
</dbReference>
<dbReference type="InterPro" id="IPR044992">
    <property type="entry name" value="ChyE-like"/>
</dbReference>
<dbReference type="EMBL" id="CBXV010000001">
    <property type="protein sequence ID" value="CDM64028.1"/>
    <property type="molecule type" value="Genomic_DNA"/>
</dbReference>
<evidence type="ECO:0000313" key="3">
    <source>
        <dbReference type="Proteomes" id="UP000031518"/>
    </source>
</evidence>
<dbReference type="RefSeq" id="WP_041972989.1">
    <property type="nucleotide sequence ID" value="NZ_CBXV010000001.1"/>
</dbReference>
<accession>A0A0B6WS53</accession>
<dbReference type="FunFam" id="3.40.50.880:FF:000033">
    <property type="entry name" value="Glutamine amidotransferase class-I"/>
    <property type="match status" value="1"/>
</dbReference>
<reference evidence="2 3" key="2">
    <citation type="submission" date="2015-01" db="EMBL/GenBank/DDBJ databases">
        <title>Complete genome sequence of Pyrinomonas methylaliphatogenes type strain K22T.</title>
        <authorList>
            <person name="Lee K.C.Y."/>
            <person name="Power J.F."/>
            <person name="Dunfield P.F."/>
            <person name="Morgan X.C."/>
            <person name="Huttenhower C."/>
            <person name="Stott M.B."/>
        </authorList>
    </citation>
    <scope>NUCLEOTIDE SEQUENCE [LARGE SCALE GENOMIC DNA]</scope>
    <source>
        <strain evidence="2 3">K22</strain>
    </source>
</reference>
<feature type="domain" description="Glutamine amidotransferase" evidence="1">
    <location>
        <begin position="28"/>
        <end position="189"/>
    </location>
</feature>
<dbReference type="STRING" id="454194.PYK22_00020"/>
<dbReference type="AlphaFoldDB" id="A0A0B6WS53"/>
<dbReference type="InterPro" id="IPR017926">
    <property type="entry name" value="GATASE"/>
</dbReference>
<dbReference type="PANTHER" id="PTHR42695:SF5">
    <property type="entry name" value="GLUTAMINE AMIDOTRANSFERASE YLR126C-RELATED"/>
    <property type="match status" value="1"/>
</dbReference>
<evidence type="ECO:0000259" key="1">
    <source>
        <dbReference type="Pfam" id="PF00117"/>
    </source>
</evidence>
<dbReference type="EC" id="6.3.5.2" evidence="2"/>
<evidence type="ECO:0000313" key="2">
    <source>
        <dbReference type="EMBL" id="CDM64028.1"/>
    </source>
</evidence>
<name>A0A0B6WS53_9BACT</name>
<reference evidence="2 3" key="1">
    <citation type="submission" date="2013-12" db="EMBL/GenBank/DDBJ databases">
        <authorList>
            <person name="Stott M."/>
        </authorList>
    </citation>
    <scope>NUCLEOTIDE SEQUENCE [LARGE SCALE GENOMIC DNA]</scope>
    <source>
        <strain evidence="2 3">K22</strain>
    </source>
</reference>
<organism evidence="2 3">
    <name type="scientific">Pyrinomonas methylaliphatogenes</name>
    <dbReference type="NCBI Taxonomy" id="454194"/>
    <lineage>
        <taxon>Bacteria</taxon>
        <taxon>Pseudomonadati</taxon>
        <taxon>Acidobacteriota</taxon>
        <taxon>Blastocatellia</taxon>
        <taxon>Blastocatellales</taxon>
        <taxon>Pyrinomonadaceae</taxon>
        <taxon>Pyrinomonas</taxon>
    </lineage>
</organism>
<dbReference type="GO" id="GO:0005829">
    <property type="term" value="C:cytosol"/>
    <property type="evidence" value="ECO:0007669"/>
    <property type="project" value="TreeGrafter"/>
</dbReference>
<protein>
    <submittedName>
        <fullName evidence="2">GMP synthase family protein</fullName>
        <ecNumber evidence="2">6.3.5.2</ecNumber>
    </submittedName>
</protein>
<dbReference type="Pfam" id="PF00117">
    <property type="entry name" value="GATase"/>
    <property type="match status" value="1"/>
</dbReference>
<proteinExistence type="predicted"/>